<feature type="transmembrane region" description="Helical" evidence="1">
    <location>
        <begin position="53"/>
        <end position="74"/>
    </location>
</feature>
<gene>
    <name evidence="3" type="ORF">ACFOGI_10945</name>
</gene>
<reference evidence="4" key="1">
    <citation type="journal article" date="2019" name="Int. J. Syst. Evol. Microbiol.">
        <title>The Global Catalogue of Microorganisms (GCM) 10K type strain sequencing project: providing services to taxonomists for standard genome sequencing and annotation.</title>
        <authorList>
            <consortium name="The Broad Institute Genomics Platform"/>
            <consortium name="The Broad Institute Genome Sequencing Center for Infectious Disease"/>
            <person name="Wu L."/>
            <person name="Ma J."/>
        </authorList>
    </citation>
    <scope>NUCLEOTIDE SEQUENCE [LARGE SCALE GENOMIC DNA]</scope>
    <source>
        <strain evidence="4">KCTC 13128</strain>
    </source>
</reference>
<dbReference type="PANTHER" id="PTHR35342">
    <property type="entry name" value="TRICARBOXYLIC TRANSPORT PROTEIN"/>
    <property type="match status" value="1"/>
</dbReference>
<keyword evidence="1" id="KW-0472">Membrane</keyword>
<keyword evidence="1" id="KW-1133">Transmembrane helix</keyword>
<dbReference type="InterPro" id="IPR002823">
    <property type="entry name" value="DUF112_TM"/>
</dbReference>
<feature type="transmembrane region" description="Helical" evidence="1">
    <location>
        <begin position="257"/>
        <end position="280"/>
    </location>
</feature>
<evidence type="ECO:0000256" key="1">
    <source>
        <dbReference type="SAM" id="Phobius"/>
    </source>
</evidence>
<feature type="transmembrane region" description="Helical" evidence="1">
    <location>
        <begin position="418"/>
        <end position="444"/>
    </location>
</feature>
<evidence type="ECO:0000313" key="3">
    <source>
        <dbReference type="EMBL" id="MFC3040764.1"/>
    </source>
</evidence>
<proteinExistence type="predicted"/>
<feature type="transmembrane region" description="Helical" evidence="1">
    <location>
        <begin position="158"/>
        <end position="175"/>
    </location>
</feature>
<keyword evidence="1" id="KW-0812">Transmembrane</keyword>
<organism evidence="3 4">
    <name type="scientific">Virgibacillus xinjiangensis</name>
    <dbReference type="NCBI Taxonomy" id="393090"/>
    <lineage>
        <taxon>Bacteria</taxon>
        <taxon>Bacillati</taxon>
        <taxon>Bacillota</taxon>
        <taxon>Bacilli</taxon>
        <taxon>Bacillales</taxon>
        <taxon>Bacillaceae</taxon>
        <taxon>Virgibacillus</taxon>
    </lineage>
</organism>
<dbReference type="Proteomes" id="UP001595279">
    <property type="component" value="Unassembled WGS sequence"/>
</dbReference>
<accession>A0ABV7CWN7</accession>
<comment type="caution">
    <text evidence="3">The sequence shown here is derived from an EMBL/GenBank/DDBJ whole genome shotgun (WGS) entry which is preliminary data.</text>
</comment>
<dbReference type="PANTHER" id="PTHR35342:SF5">
    <property type="entry name" value="TRICARBOXYLIC TRANSPORT PROTEIN"/>
    <property type="match status" value="1"/>
</dbReference>
<dbReference type="EMBL" id="JBHRSA010000042">
    <property type="protein sequence ID" value="MFC3040764.1"/>
    <property type="molecule type" value="Genomic_DNA"/>
</dbReference>
<feature type="transmembrane region" description="Helical" evidence="1">
    <location>
        <begin position="101"/>
        <end position="124"/>
    </location>
</feature>
<name>A0ABV7CWN7_9BACI</name>
<feature type="transmembrane region" description="Helical" evidence="1">
    <location>
        <begin position="12"/>
        <end position="41"/>
    </location>
</feature>
<feature type="transmembrane region" description="Helical" evidence="1">
    <location>
        <begin position="195"/>
        <end position="214"/>
    </location>
</feature>
<feature type="domain" description="DUF112" evidence="2">
    <location>
        <begin position="12"/>
        <end position="438"/>
    </location>
</feature>
<dbReference type="Pfam" id="PF01970">
    <property type="entry name" value="TctA"/>
    <property type="match status" value="1"/>
</dbReference>
<dbReference type="RefSeq" id="WP_390272313.1">
    <property type="nucleotide sequence ID" value="NZ_JBHRSA010000042.1"/>
</dbReference>
<keyword evidence="4" id="KW-1185">Reference proteome</keyword>
<protein>
    <submittedName>
        <fullName evidence="3">Tripartite tricarboxylate transporter permease</fullName>
    </submittedName>
</protein>
<evidence type="ECO:0000259" key="2">
    <source>
        <dbReference type="Pfam" id="PF01970"/>
    </source>
</evidence>
<feature type="transmembrane region" description="Helical" evidence="1">
    <location>
        <begin position="130"/>
        <end position="151"/>
    </location>
</feature>
<feature type="transmembrane region" description="Helical" evidence="1">
    <location>
        <begin position="389"/>
        <end position="406"/>
    </location>
</feature>
<evidence type="ECO:0000313" key="4">
    <source>
        <dbReference type="Proteomes" id="UP001595279"/>
    </source>
</evidence>
<feature type="transmembrane region" description="Helical" evidence="1">
    <location>
        <begin position="354"/>
        <end position="377"/>
    </location>
</feature>
<feature type="transmembrane region" description="Helical" evidence="1">
    <location>
        <begin position="465"/>
        <end position="488"/>
    </location>
</feature>
<sequence length="502" mass="53394">MPILEILTPMSILLCFLGVFIGIVMGAIPGMTATMAIAIFLPLTYALDMIDSIGLLIGLYVGGISGGLVPAVLLNIPGTPSSLCTTFDGYPMTKKGEGEKALKVGITASIIGGFFSLTILYFFAPMLSSVAINFSSVEKFLIIVFALTVIASISKGSLLGGIFSGMLGMFIALIGTFTDNNEMRLVPPGLEEELVYGFSLLPVLIGLFAIGQLLQESEEGMKAASHQKIDLKKGKGNHNKFSFRLFRKQKVNLVRSSILGTFIGMLPGVGGSAASITAYSQTKNFSKNPEKLGTGEPEGLIASESANNGLIGGALIPLLSLGIPGDSTTAILIGAFLLQGIEVGPLFITSNPDLWSGIVFALIVANIAMFAMMFFSIKYFAKIVFIPKYTIFPIIIVACVVGSYAINNGVMFDVWTLLLFGLLGYIFPKIGVQIPSFLIGFILGTEAEKYFIDSLKGSGGDLTVFFTKGPISIVLWLLIIGSLAYAIIDNRKTKKAEDNKAA</sequence>